<dbReference type="Pfam" id="PF13023">
    <property type="entry name" value="HD_3"/>
    <property type="match status" value="1"/>
</dbReference>
<dbReference type="GO" id="GO:0005737">
    <property type="term" value="C:cytoplasm"/>
    <property type="evidence" value="ECO:0007669"/>
    <property type="project" value="TreeGrafter"/>
</dbReference>
<evidence type="ECO:0000313" key="6">
    <source>
        <dbReference type="Proteomes" id="UP000265427"/>
    </source>
</evidence>
<dbReference type="PANTHER" id="PTHR11845">
    <property type="entry name" value="5'-DEOXYNUCLEOTIDASE HDDC2"/>
    <property type="match status" value="1"/>
</dbReference>
<organism evidence="5 6">
    <name type="scientific">Aphanomyces astaci</name>
    <name type="common">Crayfish plague agent</name>
    <dbReference type="NCBI Taxonomy" id="112090"/>
    <lineage>
        <taxon>Eukaryota</taxon>
        <taxon>Sar</taxon>
        <taxon>Stramenopiles</taxon>
        <taxon>Oomycota</taxon>
        <taxon>Saprolegniomycetes</taxon>
        <taxon>Saprolegniales</taxon>
        <taxon>Verrucalvaceae</taxon>
        <taxon>Aphanomyces</taxon>
    </lineage>
</organism>
<protein>
    <recommendedName>
        <fullName evidence="4">HD domain-containing protein</fullName>
    </recommendedName>
</protein>
<keyword evidence="1" id="KW-0479">Metal-binding</keyword>
<dbReference type="Gene3D" id="1.10.3210.10">
    <property type="entry name" value="Hypothetical protein af1432"/>
    <property type="match status" value="2"/>
</dbReference>
<evidence type="ECO:0000256" key="1">
    <source>
        <dbReference type="ARBA" id="ARBA00022723"/>
    </source>
</evidence>
<feature type="non-terminal residue" evidence="5">
    <location>
        <position position="1"/>
    </location>
</feature>
<feature type="region of interest" description="Disordered" evidence="3">
    <location>
        <begin position="54"/>
        <end position="77"/>
    </location>
</feature>
<feature type="compositionally biased region" description="Low complexity" evidence="3">
    <location>
        <begin position="62"/>
        <end position="77"/>
    </location>
</feature>
<proteinExistence type="predicted"/>
<evidence type="ECO:0000259" key="4">
    <source>
        <dbReference type="Pfam" id="PF13023"/>
    </source>
</evidence>
<evidence type="ECO:0000256" key="2">
    <source>
        <dbReference type="ARBA" id="ARBA00022801"/>
    </source>
</evidence>
<dbReference type="GO" id="GO:0002953">
    <property type="term" value="F:5'-deoxynucleotidase activity"/>
    <property type="evidence" value="ECO:0007669"/>
    <property type="project" value="InterPro"/>
</dbReference>
<dbReference type="PANTHER" id="PTHR11845:SF13">
    <property type="entry name" value="5'-DEOXYNUCLEOTIDASE HDDC2"/>
    <property type="match status" value="1"/>
</dbReference>
<comment type="caution">
    <text evidence="5">The sequence shown here is derived from an EMBL/GenBank/DDBJ whole genome shotgun (WGS) entry which is preliminary data.</text>
</comment>
<dbReference type="Proteomes" id="UP000265427">
    <property type="component" value="Unassembled WGS sequence"/>
</dbReference>
<accession>A0A397BQ65</accession>
<dbReference type="SUPFAM" id="SSF109604">
    <property type="entry name" value="HD-domain/PDEase-like"/>
    <property type="match status" value="1"/>
</dbReference>
<keyword evidence="2" id="KW-0378">Hydrolase</keyword>
<dbReference type="InterPro" id="IPR006674">
    <property type="entry name" value="HD_domain"/>
</dbReference>
<evidence type="ECO:0000256" key="3">
    <source>
        <dbReference type="SAM" id="MobiDB-lite"/>
    </source>
</evidence>
<sequence>CIKMAIVHDLAESFVGDITPHDAQDNLQLDQFFAGTQGKFKTPLVQSWVAELDAQRHRRRTASTPEVSTTTTTPTTS</sequence>
<name>A0A397BQ65_APHAT</name>
<feature type="domain" description="HD" evidence="4">
    <location>
        <begin position="1"/>
        <end position="27"/>
    </location>
</feature>
<dbReference type="AlphaFoldDB" id="A0A397BQ65"/>
<reference evidence="5 6" key="1">
    <citation type="submission" date="2018-08" db="EMBL/GenBank/DDBJ databases">
        <title>Aphanomyces genome sequencing and annotation.</title>
        <authorList>
            <person name="Minardi D."/>
            <person name="Oidtmann B."/>
            <person name="Van Der Giezen M."/>
            <person name="Studholme D.J."/>
        </authorList>
    </citation>
    <scope>NUCLEOTIDE SEQUENCE [LARGE SCALE GENOMIC DNA]</scope>
    <source>
        <strain evidence="5 6">Kv</strain>
    </source>
</reference>
<dbReference type="GO" id="GO:0046872">
    <property type="term" value="F:metal ion binding"/>
    <property type="evidence" value="ECO:0007669"/>
    <property type="project" value="UniProtKB-KW"/>
</dbReference>
<evidence type="ECO:0000313" key="5">
    <source>
        <dbReference type="EMBL" id="RHY20431.1"/>
    </source>
</evidence>
<dbReference type="InterPro" id="IPR039356">
    <property type="entry name" value="YfbR/HDDC2"/>
</dbReference>
<dbReference type="EMBL" id="QUSZ01002912">
    <property type="protein sequence ID" value="RHY20431.1"/>
    <property type="molecule type" value="Genomic_DNA"/>
</dbReference>
<gene>
    <name evidence="5" type="ORF">DYB36_011381</name>
</gene>